<dbReference type="GO" id="GO:0005524">
    <property type="term" value="F:ATP binding"/>
    <property type="evidence" value="ECO:0007669"/>
    <property type="project" value="UniProtKB-KW"/>
</dbReference>
<comment type="similarity">
    <text evidence="3">Belongs to the DEAD box helicase family. DEAH subfamily.</text>
</comment>
<comment type="subcellular location">
    <subcellularLocation>
        <location evidence="2">Cytoplasm</location>
    </subcellularLocation>
    <subcellularLocation>
        <location evidence="1">Nucleus</location>
    </subcellularLocation>
</comment>
<keyword evidence="15" id="KW-0469">Meiosis</keyword>
<dbReference type="GO" id="GO:0005634">
    <property type="term" value="C:nucleus"/>
    <property type="evidence" value="ECO:0007669"/>
    <property type="project" value="UniProtKB-SubCell"/>
</dbReference>
<dbReference type="Gene3D" id="2.30.30.140">
    <property type="match status" value="1"/>
</dbReference>
<keyword evidence="6" id="KW-0963">Cytoplasm</keyword>
<accession>A0A7R5KGD9</accession>
<feature type="domain" description="Helicase ATP-binding" evidence="21">
    <location>
        <begin position="122"/>
        <end position="288"/>
    </location>
</feature>
<dbReference type="FunFam" id="3.40.50.300:FF:000946">
    <property type="entry name" value="putative ATP-dependent RNA helicase TDRD9"/>
    <property type="match status" value="1"/>
</dbReference>
<sequence length="1369" mass="155381">MLRKLTPEQIRDWFTVGSTVTAIELLGEEAQAAPPCAGPRHPAREPLTAAGLPITESVGTEYAKKYRRAEEQQLGVSGNDQPVSNKPGTSLGQCQSGDSTSIPIIKHKYVNMPTTKHREKILSLIQNNSVVIVEGATGSGKSTQIPQYVLDYCMQQSIHCNIAVTQPRKISASSLARWISKERSWTLGGFVGYQLSLENVSTKETRLLYMTTGVLLQKVVSAKSLTEFTHIFIDEVHERTEEMDFLLLMTRKLLYTNSQSVKIILMSASINSKEFADYFAIPLRNGLNPVCVFKVEGKPFAVEEYYLDDLKDTVDFKLHSQSIEEPVIKKNMYDVAVSLIESFDEFEMKSFRVEAEKYLKKFYTRNEHSRTMEENSLRDALERGSVLVFLPGLAEIRYMHSCLSDKFKRWQVYPLHSCVTLEEQNEVFLATVPGYRKIILATNIAESSITVPDVKYVIDFCLTKALVCDKETNYQSLRLCWASKTNCNQRKGRAGRVSRGYCYRLVCKAFWTNFIPEKSEPEILRCPLGGTVLKLKKLDMGEPKTLLATALSPPNVDDIERTIVQLKELGALACVQTEEDLHDGELTFLGRILIHLPVDLYLGKLIVLGHVFGCLEECLIIAAALSLRNFFAVPFKEHVDGFRKKMGFAGNSKSDCIAIVNAFKAWQTCKQKGKLRDPKEEYEWGRSNCVHVKRMKEVAELFHNLKRRVRAFNMYVNARPSAVDQEYVNKQRFILQVVIAGAFYPNYFTFGECNEKSAAKELAGKDPKTTVMLRNIPPYGYLYHKQLQSQLRQCGQVKSIAYNGSKALVEFSRNPKEAFKVLPEVYLAIKMLKLKIPFELDVHHPDDIRKQLQGVAAASLESLRVNVDCQKQTVEPVEISFGALEMSMIPSHFLCIKITEIVEVGHFWGYRIDEKNRTVLEALTAEINYQNLMDLSVPPRPDLLCLAPFAYLENRGYYRACVLYVHGDFAEVFFVDYGNRSEVPLNKLKEIPSCLQEIPFQALEFKICKMRPSARSIVCGERWSYSASQRFASLVDGCSLLVHVYSVVHGVLHVDVFHYSRCQDLVNIRDVLIEERYAELAEESYESQQSHNLLKELLLDEVKKEKQVHVSSRQEEKRLIGRLLNCFSDNKSDAPTHKVTVSGPFSPYELKCYSLTRVSRFRNIFICKESINSIVVHDTAEDPFQQLLVAADISVNAAGSTLFLGETSLMPPIPGLLALLSMLFAPAIELRVDKTGKYFTGVLCGLGWSRTSGAPLLPENDMALTFDVQFGVEDIIEINNLRTSINKLLCERAVYSGQEQMIQLQENIRQKLLCLICKSRPRDKIVPTWCENPYAWNQVDSQRIVDKSEKQRERGNSVYQLHKLVLLND</sequence>
<keyword evidence="14" id="KW-0539">Nucleus</keyword>
<dbReference type="RefSeq" id="XP_039235489.1">
    <property type="nucleotide sequence ID" value="XM_039379555.1"/>
</dbReference>
<evidence type="ECO:0000259" key="20">
    <source>
        <dbReference type="PROSITE" id="PS50304"/>
    </source>
</evidence>
<dbReference type="InterPro" id="IPR027417">
    <property type="entry name" value="P-loop_NTPase"/>
</dbReference>
<evidence type="ECO:0000256" key="15">
    <source>
        <dbReference type="ARBA" id="ARBA00023254"/>
    </source>
</evidence>
<dbReference type="SMART" id="SM00487">
    <property type="entry name" value="DEXDc"/>
    <property type="match status" value="1"/>
</dbReference>
<dbReference type="InterPro" id="IPR011545">
    <property type="entry name" value="DEAD/DEAH_box_helicase_dom"/>
</dbReference>
<evidence type="ECO:0000259" key="22">
    <source>
        <dbReference type="PROSITE" id="PS51194"/>
    </source>
</evidence>
<dbReference type="PROSITE" id="PS50304">
    <property type="entry name" value="TUDOR"/>
    <property type="match status" value="1"/>
</dbReference>
<gene>
    <name evidence="24" type="primary">TDRD9</name>
</gene>
<evidence type="ECO:0000256" key="4">
    <source>
        <dbReference type="ARBA" id="ARBA00012552"/>
    </source>
</evidence>
<keyword evidence="11" id="KW-0067">ATP-binding</keyword>
<dbReference type="Pfam" id="PF21010">
    <property type="entry name" value="HA2_C"/>
    <property type="match status" value="1"/>
</dbReference>
<keyword evidence="12" id="KW-0744">Spermatogenesis</keyword>
<dbReference type="GO" id="GO:0031047">
    <property type="term" value="P:regulatory ncRNA-mediated gene silencing"/>
    <property type="evidence" value="ECO:0007669"/>
    <property type="project" value="UniProtKB-KW"/>
</dbReference>
<keyword evidence="7" id="KW-0547">Nucleotide-binding</keyword>
<dbReference type="GO" id="GO:0051321">
    <property type="term" value="P:meiotic cell cycle"/>
    <property type="evidence" value="ECO:0007669"/>
    <property type="project" value="UniProtKB-KW"/>
</dbReference>
<evidence type="ECO:0000256" key="8">
    <source>
        <dbReference type="ARBA" id="ARBA00022782"/>
    </source>
</evidence>
<dbReference type="EC" id="3.6.4.13" evidence="4"/>
<dbReference type="Pfam" id="PF00271">
    <property type="entry name" value="Helicase_C"/>
    <property type="match status" value="1"/>
</dbReference>
<keyword evidence="13" id="KW-0943">RNA-mediated gene silencing</keyword>
<evidence type="ECO:0000256" key="10">
    <source>
        <dbReference type="ARBA" id="ARBA00022806"/>
    </source>
</evidence>
<dbReference type="CDD" id="cd18791">
    <property type="entry name" value="SF2_C_RHA"/>
    <property type="match status" value="1"/>
</dbReference>
<dbReference type="CDD" id="cd20431">
    <property type="entry name" value="Tudor_TDRD9"/>
    <property type="match status" value="1"/>
</dbReference>
<dbReference type="InterPro" id="IPR002999">
    <property type="entry name" value="Tudor"/>
</dbReference>
<dbReference type="Gene3D" id="1.20.120.1080">
    <property type="match status" value="1"/>
</dbReference>
<keyword evidence="5" id="KW-0217">Developmental protein</keyword>
<evidence type="ECO:0000256" key="16">
    <source>
        <dbReference type="ARBA" id="ARBA00047984"/>
    </source>
</evidence>
<evidence type="ECO:0000256" key="1">
    <source>
        <dbReference type="ARBA" id="ARBA00004123"/>
    </source>
</evidence>
<dbReference type="PANTHER" id="PTHR18934:SF113">
    <property type="entry name" value="ATP-DEPENDENT RNA HELICASE TDRD9"/>
    <property type="match status" value="1"/>
</dbReference>
<dbReference type="GeneID" id="113994172"/>
<dbReference type="InterPro" id="IPR035437">
    <property type="entry name" value="SNase_OB-fold_sf"/>
</dbReference>
<feature type="domain" description="Helicase C-terminal" evidence="22">
    <location>
        <begin position="376"/>
        <end position="539"/>
    </location>
</feature>
<evidence type="ECO:0000256" key="3">
    <source>
        <dbReference type="ARBA" id="ARBA00008792"/>
    </source>
</evidence>
<evidence type="ECO:0000256" key="18">
    <source>
        <dbReference type="ARBA" id="ARBA00081664"/>
    </source>
</evidence>
<dbReference type="InterPro" id="IPR007502">
    <property type="entry name" value="Helicase-assoc_dom"/>
</dbReference>
<evidence type="ECO:0000256" key="12">
    <source>
        <dbReference type="ARBA" id="ARBA00022871"/>
    </source>
</evidence>
<dbReference type="SUPFAM" id="SSF52540">
    <property type="entry name" value="P-loop containing nucleoside triphosphate hydrolases"/>
    <property type="match status" value="1"/>
</dbReference>
<dbReference type="InterPro" id="IPR047384">
    <property type="entry name" value="Tudor_TDRD9"/>
</dbReference>
<keyword evidence="10 24" id="KW-0347">Helicase</keyword>
<dbReference type="FunFam" id="2.40.50.90:FF:000016">
    <property type="entry name" value="Tudor domain containing 9"/>
    <property type="match status" value="1"/>
</dbReference>
<dbReference type="Pfam" id="PF00567">
    <property type="entry name" value="TUDOR"/>
    <property type="match status" value="1"/>
</dbReference>
<keyword evidence="8" id="KW-0221">Differentiation</keyword>
<reference evidence="24" key="1">
    <citation type="submission" date="2025-08" db="UniProtKB">
        <authorList>
            <consortium name="RefSeq"/>
        </authorList>
    </citation>
    <scope>IDENTIFICATION</scope>
    <source>
        <tissue evidence="24">Muscle</tissue>
    </source>
</reference>
<evidence type="ECO:0000313" key="23">
    <source>
        <dbReference type="Proteomes" id="UP000504627"/>
    </source>
</evidence>
<dbReference type="CTD" id="122402"/>
<keyword evidence="23" id="KW-1185">Reference proteome</keyword>
<evidence type="ECO:0000256" key="14">
    <source>
        <dbReference type="ARBA" id="ARBA00023242"/>
    </source>
</evidence>
<dbReference type="GO" id="GO:0005737">
    <property type="term" value="C:cytoplasm"/>
    <property type="evidence" value="ECO:0007669"/>
    <property type="project" value="UniProtKB-SubCell"/>
</dbReference>
<name>A0A7R5KGD9_9PASS</name>
<dbReference type="InterPro" id="IPR014001">
    <property type="entry name" value="Helicase_ATP-bd"/>
</dbReference>
<evidence type="ECO:0000256" key="9">
    <source>
        <dbReference type="ARBA" id="ARBA00022801"/>
    </source>
</evidence>
<dbReference type="GO" id="GO:0003723">
    <property type="term" value="F:RNA binding"/>
    <property type="evidence" value="ECO:0007669"/>
    <property type="project" value="TreeGrafter"/>
</dbReference>
<dbReference type="Gene3D" id="2.40.50.90">
    <property type="match status" value="1"/>
</dbReference>
<feature type="compositionally biased region" description="Polar residues" evidence="19">
    <location>
        <begin position="74"/>
        <end position="97"/>
    </location>
</feature>
<evidence type="ECO:0000313" key="24">
    <source>
        <dbReference type="RefSeq" id="XP_039235489.1"/>
    </source>
</evidence>
<evidence type="ECO:0000259" key="21">
    <source>
        <dbReference type="PROSITE" id="PS51192"/>
    </source>
</evidence>
<evidence type="ECO:0000256" key="11">
    <source>
        <dbReference type="ARBA" id="ARBA00022840"/>
    </source>
</evidence>
<dbReference type="SMART" id="SM00847">
    <property type="entry name" value="HA2"/>
    <property type="match status" value="1"/>
</dbReference>
<dbReference type="Proteomes" id="UP000504627">
    <property type="component" value="Unplaced"/>
</dbReference>
<dbReference type="PANTHER" id="PTHR18934">
    <property type="entry name" value="ATP-DEPENDENT RNA HELICASE"/>
    <property type="match status" value="1"/>
</dbReference>
<dbReference type="SMART" id="SM00490">
    <property type="entry name" value="HELICc"/>
    <property type="match status" value="1"/>
</dbReference>
<dbReference type="InterPro" id="IPR001650">
    <property type="entry name" value="Helicase_C-like"/>
</dbReference>
<dbReference type="FunFam" id="1.20.120.1080:FF:000081">
    <property type="entry name" value="Tudor domain containing 9"/>
    <property type="match status" value="1"/>
</dbReference>
<dbReference type="SUPFAM" id="SSF63748">
    <property type="entry name" value="Tudor/PWWP/MBT"/>
    <property type="match status" value="1"/>
</dbReference>
<feature type="domain" description="Tudor" evidence="20">
    <location>
        <begin position="938"/>
        <end position="998"/>
    </location>
</feature>
<keyword evidence="9" id="KW-0378">Hydrolase</keyword>
<evidence type="ECO:0000256" key="13">
    <source>
        <dbReference type="ARBA" id="ARBA00023158"/>
    </source>
</evidence>
<evidence type="ECO:0000256" key="5">
    <source>
        <dbReference type="ARBA" id="ARBA00022473"/>
    </source>
</evidence>
<dbReference type="Pfam" id="PF00270">
    <property type="entry name" value="DEAD"/>
    <property type="match status" value="1"/>
</dbReference>
<dbReference type="FunFam" id="3.40.50.300:FF:001113">
    <property type="entry name" value="ATP-dependent RNA helicase TDRD9"/>
    <property type="match status" value="1"/>
</dbReference>
<evidence type="ECO:0000256" key="7">
    <source>
        <dbReference type="ARBA" id="ARBA00022741"/>
    </source>
</evidence>
<evidence type="ECO:0000256" key="17">
    <source>
        <dbReference type="ARBA" id="ARBA00074173"/>
    </source>
</evidence>
<feature type="region of interest" description="Disordered" evidence="19">
    <location>
        <begin position="72"/>
        <end position="97"/>
    </location>
</feature>
<dbReference type="InParanoid" id="A0A7R5KGD9"/>
<comment type="catalytic activity">
    <reaction evidence="16">
        <text>ATP + H2O = ADP + phosphate + H(+)</text>
        <dbReference type="Rhea" id="RHEA:13065"/>
        <dbReference type="ChEBI" id="CHEBI:15377"/>
        <dbReference type="ChEBI" id="CHEBI:15378"/>
        <dbReference type="ChEBI" id="CHEBI:30616"/>
        <dbReference type="ChEBI" id="CHEBI:43474"/>
        <dbReference type="ChEBI" id="CHEBI:456216"/>
        <dbReference type="EC" id="3.6.4.13"/>
    </reaction>
</comment>
<evidence type="ECO:0000256" key="6">
    <source>
        <dbReference type="ARBA" id="ARBA00022490"/>
    </source>
</evidence>
<dbReference type="PROSITE" id="PS51192">
    <property type="entry name" value="HELICASE_ATP_BIND_1"/>
    <property type="match status" value="1"/>
</dbReference>
<proteinExistence type="inferred from homology"/>
<dbReference type="PROSITE" id="PS51194">
    <property type="entry name" value="HELICASE_CTER"/>
    <property type="match status" value="1"/>
</dbReference>
<evidence type="ECO:0000256" key="2">
    <source>
        <dbReference type="ARBA" id="ARBA00004496"/>
    </source>
</evidence>
<dbReference type="GO" id="GO:0016787">
    <property type="term" value="F:hydrolase activity"/>
    <property type="evidence" value="ECO:0007669"/>
    <property type="project" value="UniProtKB-KW"/>
</dbReference>
<dbReference type="GO" id="GO:0030154">
    <property type="term" value="P:cell differentiation"/>
    <property type="evidence" value="ECO:0007669"/>
    <property type="project" value="UniProtKB-KW"/>
</dbReference>
<protein>
    <recommendedName>
        <fullName evidence="17">ATP-dependent RNA helicase TDRD9</fullName>
        <ecNumber evidence="4">3.6.4.13</ecNumber>
    </recommendedName>
    <alternativeName>
        <fullName evidence="18">Tudor domain-containing protein 9</fullName>
    </alternativeName>
</protein>
<dbReference type="GO" id="GO:0007283">
    <property type="term" value="P:spermatogenesis"/>
    <property type="evidence" value="ECO:0007669"/>
    <property type="project" value="UniProtKB-KW"/>
</dbReference>
<organism evidence="23 24">
    <name type="scientific">Pipra filicauda</name>
    <name type="common">Wire-tailed manakin</name>
    <dbReference type="NCBI Taxonomy" id="649802"/>
    <lineage>
        <taxon>Eukaryota</taxon>
        <taxon>Metazoa</taxon>
        <taxon>Chordata</taxon>
        <taxon>Craniata</taxon>
        <taxon>Vertebrata</taxon>
        <taxon>Euteleostomi</taxon>
        <taxon>Archelosauria</taxon>
        <taxon>Archosauria</taxon>
        <taxon>Dinosauria</taxon>
        <taxon>Saurischia</taxon>
        <taxon>Theropoda</taxon>
        <taxon>Coelurosauria</taxon>
        <taxon>Aves</taxon>
        <taxon>Neognathae</taxon>
        <taxon>Neoaves</taxon>
        <taxon>Telluraves</taxon>
        <taxon>Australaves</taxon>
        <taxon>Passeriformes</taxon>
        <taxon>Pipridae</taxon>
        <taxon>Pipra</taxon>
    </lineage>
</organism>
<dbReference type="SMART" id="SM00333">
    <property type="entry name" value="TUDOR"/>
    <property type="match status" value="1"/>
</dbReference>
<evidence type="ECO:0000256" key="19">
    <source>
        <dbReference type="SAM" id="MobiDB-lite"/>
    </source>
</evidence>
<dbReference type="Gene3D" id="3.40.50.300">
    <property type="entry name" value="P-loop containing nucleotide triphosphate hydrolases"/>
    <property type="match status" value="2"/>
</dbReference>
<dbReference type="GO" id="GO:0003724">
    <property type="term" value="F:RNA helicase activity"/>
    <property type="evidence" value="ECO:0007669"/>
    <property type="project" value="UniProtKB-EC"/>
</dbReference>